<dbReference type="InterPro" id="IPR008930">
    <property type="entry name" value="Terpenoid_cyclase/PrenylTrfase"/>
</dbReference>
<keyword evidence="4" id="KW-1185">Reference proteome</keyword>
<evidence type="ECO:0000256" key="1">
    <source>
        <dbReference type="ARBA" id="ARBA00009755"/>
    </source>
</evidence>
<dbReference type="PANTHER" id="PTHR11764:SF20">
    <property type="entry name" value="LANOSTEROL SYNTHASE"/>
    <property type="match status" value="1"/>
</dbReference>
<proteinExistence type="inferred from homology"/>
<sequence>MIQFEKYPSAVIDSVEPPAFSDLVRWRLKVKHGAQTWHYLQSEEELRQWPPTRWEKYFLDLPFNDGGWGIHTQGISTVFGTALNYVVLRTLGLSADHRALIKARAKLHQLGGAAAIPA</sequence>
<comment type="similarity">
    <text evidence="1">Belongs to the terpene cyclase/mutase family.</text>
</comment>
<dbReference type="Proteomes" id="UP000654370">
    <property type="component" value="Unassembled WGS sequence"/>
</dbReference>
<dbReference type="GO" id="GO:0006696">
    <property type="term" value="P:ergosterol biosynthetic process"/>
    <property type="evidence" value="ECO:0007669"/>
    <property type="project" value="TreeGrafter"/>
</dbReference>
<reference evidence="3" key="1">
    <citation type="submission" date="2020-12" db="EMBL/GenBank/DDBJ databases">
        <title>Metabolic potential, ecology and presence of endohyphal bacteria is reflected in genomic diversity of Mucoromycotina.</title>
        <authorList>
            <person name="Muszewska A."/>
            <person name="Okrasinska A."/>
            <person name="Steczkiewicz K."/>
            <person name="Drgas O."/>
            <person name="Orlowska M."/>
            <person name="Perlinska-Lenart U."/>
            <person name="Aleksandrzak-Piekarczyk T."/>
            <person name="Szatraj K."/>
            <person name="Zielenkiewicz U."/>
            <person name="Pilsyk S."/>
            <person name="Malc E."/>
            <person name="Mieczkowski P."/>
            <person name="Kruszewska J.S."/>
            <person name="Biernat P."/>
            <person name="Pawlowska J."/>
        </authorList>
    </citation>
    <scope>NUCLEOTIDE SEQUENCE</scope>
    <source>
        <strain evidence="3">WA0000067209</strain>
    </source>
</reference>
<dbReference type="InterPro" id="IPR018333">
    <property type="entry name" value="Squalene_cyclase"/>
</dbReference>
<dbReference type="GO" id="GO:0000250">
    <property type="term" value="F:lanosterol synthase activity"/>
    <property type="evidence" value="ECO:0007669"/>
    <property type="project" value="TreeGrafter"/>
</dbReference>
<dbReference type="Pfam" id="PF13249">
    <property type="entry name" value="SQHop_cyclase_N"/>
    <property type="match status" value="1"/>
</dbReference>
<dbReference type="InterPro" id="IPR032697">
    <property type="entry name" value="SQ_cyclase_N"/>
</dbReference>
<dbReference type="SUPFAM" id="SSF48239">
    <property type="entry name" value="Terpenoid cyclases/Protein prenyltransferases"/>
    <property type="match status" value="1"/>
</dbReference>
<feature type="domain" description="Squalene cyclase N-terminal" evidence="2">
    <location>
        <begin position="52"/>
        <end position="116"/>
    </location>
</feature>
<dbReference type="AlphaFoldDB" id="A0A8H7PZQ1"/>
<dbReference type="PANTHER" id="PTHR11764">
    <property type="entry name" value="TERPENE CYCLASE/MUTASE FAMILY MEMBER"/>
    <property type="match status" value="1"/>
</dbReference>
<evidence type="ECO:0000313" key="4">
    <source>
        <dbReference type="Proteomes" id="UP000654370"/>
    </source>
</evidence>
<dbReference type="Gene3D" id="1.50.10.20">
    <property type="match status" value="1"/>
</dbReference>
<comment type="caution">
    <text evidence="3">The sequence shown here is derived from an EMBL/GenBank/DDBJ whole genome shotgun (WGS) entry which is preliminary data.</text>
</comment>
<organism evidence="3 4">
    <name type="scientific">Mortierella isabellina</name>
    <name type="common">Filamentous fungus</name>
    <name type="synonym">Umbelopsis isabellina</name>
    <dbReference type="NCBI Taxonomy" id="91625"/>
    <lineage>
        <taxon>Eukaryota</taxon>
        <taxon>Fungi</taxon>
        <taxon>Fungi incertae sedis</taxon>
        <taxon>Mucoromycota</taxon>
        <taxon>Mucoromycotina</taxon>
        <taxon>Umbelopsidomycetes</taxon>
        <taxon>Umbelopsidales</taxon>
        <taxon>Umbelopsidaceae</taxon>
        <taxon>Umbelopsis</taxon>
    </lineage>
</organism>
<accession>A0A8H7PZQ1</accession>
<dbReference type="GO" id="GO:0016104">
    <property type="term" value="P:triterpenoid biosynthetic process"/>
    <property type="evidence" value="ECO:0007669"/>
    <property type="project" value="InterPro"/>
</dbReference>
<name>A0A8H7PZQ1_MORIS</name>
<evidence type="ECO:0000259" key="2">
    <source>
        <dbReference type="Pfam" id="PF13249"/>
    </source>
</evidence>
<dbReference type="GO" id="GO:0005811">
    <property type="term" value="C:lipid droplet"/>
    <property type="evidence" value="ECO:0007669"/>
    <property type="project" value="InterPro"/>
</dbReference>
<dbReference type="EMBL" id="JAEPQZ010000003">
    <property type="protein sequence ID" value="KAG2183417.1"/>
    <property type="molecule type" value="Genomic_DNA"/>
</dbReference>
<evidence type="ECO:0000313" key="3">
    <source>
        <dbReference type="EMBL" id="KAG2183417.1"/>
    </source>
</evidence>
<gene>
    <name evidence="3" type="ORF">INT43_006423</name>
</gene>
<protein>
    <recommendedName>
        <fullName evidence="2">Squalene cyclase N-terminal domain-containing protein</fullName>
    </recommendedName>
</protein>
<dbReference type="OrthoDB" id="21502at2759"/>